<dbReference type="PANTHER" id="PTHR21485:SF3">
    <property type="entry name" value="N-ACYLNEURAMINATE CYTIDYLYLTRANSFERASE"/>
    <property type="match status" value="1"/>
</dbReference>
<comment type="similarity">
    <text evidence="2">Belongs to the KdsC family.</text>
</comment>
<dbReference type="AlphaFoldDB" id="A0A3B1BJZ1"/>
<dbReference type="NCBIfam" id="TIGR01670">
    <property type="entry name" value="KdsC-phosphatas"/>
    <property type="match status" value="1"/>
</dbReference>
<protein>
    <submittedName>
        <fullName evidence="7">3-deoxy-D-manno-octulosonate 8-phosphate phosphatase</fullName>
        <ecNumber evidence="7">3.1.3.45</ecNumber>
    </submittedName>
</protein>
<evidence type="ECO:0000256" key="5">
    <source>
        <dbReference type="ARBA" id="ARBA00022801"/>
    </source>
</evidence>
<dbReference type="FunFam" id="3.40.50.1000:FF:000029">
    <property type="entry name" value="3-deoxy-D-manno-octulosonate 8-phosphate phosphatase KdsC"/>
    <property type="match status" value="1"/>
</dbReference>
<dbReference type="SUPFAM" id="SSF56784">
    <property type="entry name" value="HAD-like"/>
    <property type="match status" value="1"/>
</dbReference>
<reference evidence="7" key="1">
    <citation type="submission" date="2018-06" db="EMBL/GenBank/DDBJ databases">
        <authorList>
            <person name="Zhirakovskaya E."/>
        </authorList>
    </citation>
    <scope>NUCLEOTIDE SEQUENCE</scope>
</reference>
<dbReference type="Pfam" id="PF08282">
    <property type="entry name" value="Hydrolase_3"/>
    <property type="match status" value="1"/>
</dbReference>
<dbReference type="PANTHER" id="PTHR21485">
    <property type="entry name" value="HAD SUPERFAMILY MEMBERS CMAS AND KDSC"/>
    <property type="match status" value="1"/>
</dbReference>
<dbReference type="InterPro" id="IPR050793">
    <property type="entry name" value="CMP-NeuNAc_synthase"/>
</dbReference>
<evidence type="ECO:0000256" key="2">
    <source>
        <dbReference type="ARBA" id="ARBA00005893"/>
    </source>
</evidence>
<keyword evidence="4" id="KW-0479">Metal-binding</keyword>
<dbReference type="SFLD" id="SFLDS00003">
    <property type="entry name" value="Haloacid_Dehalogenase"/>
    <property type="match status" value="1"/>
</dbReference>
<dbReference type="InterPro" id="IPR010023">
    <property type="entry name" value="KdsC_fam"/>
</dbReference>
<dbReference type="CDD" id="cd01630">
    <property type="entry name" value="HAD_KDO-like"/>
    <property type="match status" value="1"/>
</dbReference>
<proteinExistence type="inferred from homology"/>
<dbReference type="EC" id="3.1.3.45" evidence="7"/>
<organism evidence="7">
    <name type="scientific">hydrothermal vent metagenome</name>
    <dbReference type="NCBI Taxonomy" id="652676"/>
    <lineage>
        <taxon>unclassified sequences</taxon>
        <taxon>metagenomes</taxon>
        <taxon>ecological metagenomes</taxon>
    </lineage>
</organism>
<evidence type="ECO:0000313" key="7">
    <source>
        <dbReference type="EMBL" id="VAX18289.1"/>
    </source>
</evidence>
<evidence type="ECO:0000256" key="4">
    <source>
        <dbReference type="ARBA" id="ARBA00022723"/>
    </source>
</evidence>
<keyword evidence="5 7" id="KW-0378">Hydrolase</keyword>
<dbReference type="GO" id="GO:0008781">
    <property type="term" value="F:N-acylneuraminate cytidylyltransferase activity"/>
    <property type="evidence" value="ECO:0007669"/>
    <property type="project" value="TreeGrafter"/>
</dbReference>
<evidence type="ECO:0000256" key="6">
    <source>
        <dbReference type="ARBA" id="ARBA00022842"/>
    </source>
</evidence>
<sequence length="168" mass="18551">MSRLEKKDFCEKIREIELLVLDVDGVLTDGKITYNEEGVEFKSFDVKDGHGIVLAREAGLKLALVSGRVSKVTQIRANNLKIKTVRQGIRKKDNALRKLADELEVDLSKVAFMGDDVIDIPAMKISGLSIAVADAHEKVIQAGNWVTTRCGGNGAVREVLDFWLEARS</sequence>
<name>A0A3B1BJZ1_9ZZZZ</name>
<dbReference type="PIRSF" id="PIRSF006118">
    <property type="entry name" value="KDO8-P_Ptase"/>
    <property type="match status" value="1"/>
</dbReference>
<gene>
    <name evidence="7" type="ORF">MNBD_NITROSPINAE01-1529</name>
</gene>
<dbReference type="Gene3D" id="3.40.50.1000">
    <property type="entry name" value="HAD superfamily/HAD-like"/>
    <property type="match status" value="1"/>
</dbReference>
<dbReference type="SFLD" id="SFLDG01136">
    <property type="entry name" value="C1.6:_Phosphoserine_Phosphatas"/>
    <property type="match status" value="1"/>
</dbReference>
<dbReference type="GO" id="GO:0019143">
    <property type="term" value="F:3-deoxy-manno-octulosonate-8-phosphatase activity"/>
    <property type="evidence" value="ECO:0007669"/>
    <property type="project" value="UniProtKB-EC"/>
</dbReference>
<evidence type="ECO:0000256" key="1">
    <source>
        <dbReference type="ARBA" id="ARBA00001946"/>
    </source>
</evidence>
<dbReference type="SFLD" id="SFLDG01138">
    <property type="entry name" value="C1.6.2:_Deoxy-d-mannose-octulo"/>
    <property type="match status" value="1"/>
</dbReference>
<dbReference type="InterPro" id="IPR023214">
    <property type="entry name" value="HAD_sf"/>
</dbReference>
<accession>A0A3B1BJZ1</accession>
<evidence type="ECO:0000256" key="3">
    <source>
        <dbReference type="ARBA" id="ARBA00011881"/>
    </source>
</evidence>
<dbReference type="EMBL" id="UOGC01000067">
    <property type="protein sequence ID" value="VAX18289.1"/>
    <property type="molecule type" value="Genomic_DNA"/>
</dbReference>
<dbReference type="InterPro" id="IPR036412">
    <property type="entry name" value="HAD-like_sf"/>
</dbReference>
<comment type="subunit">
    <text evidence="3">Homotetramer.</text>
</comment>
<comment type="cofactor">
    <cofactor evidence="1">
        <name>Mg(2+)</name>
        <dbReference type="ChEBI" id="CHEBI:18420"/>
    </cofactor>
</comment>
<dbReference type="GO" id="GO:0046872">
    <property type="term" value="F:metal ion binding"/>
    <property type="evidence" value="ECO:0007669"/>
    <property type="project" value="UniProtKB-KW"/>
</dbReference>
<keyword evidence="6" id="KW-0460">Magnesium</keyword>